<dbReference type="Proteomes" id="UP001519287">
    <property type="component" value="Unassembled WGS sequence"/>
</dbReference>
<sequence>MESNQIIKQLLYDRYLKLVHLHERFADSEIYIFLVQRL</sequence>
<comment type="caution">
    <text evidence="1">The sequence shown here is derived from an EMBL/GenBank/DDBJ whole genome shotgun (WGS) entry which is preliminary data.</text>
</comment>
<evidence type="ECO:0000313" key="2">
    <source>
        <dbReference type="Proteomes" id="UP001519287"/>
    </source>
</evidence>
<gene>
    <name evidence="1" type="ORF">J2Z66_001775</name>
</gene>
<dbReference type="EMBL" id="JAGGLB010000004">
    <property type="protein sequence ID" value="MBP1990177.1"/>
    <property type="molecule type" value="Genomic_DNA"/>
</dbReference>
<name>A0ABS4IRI3_9BACL</name>
<accession>A0ABS4IRI3</accession>
<keyword evidence="2" id="KW-1185">Reference proteome</keyword>
<reference evidence="1 2" key="1">
    <citation type="submission" date="2021-03" db="EMBL/GenBank/DDBJ databases">
        <title>Genomic Encyclopedia of Type Strains, Phase IV (KMG-IV): sequencing the most valuable type-strain genomes for metagenomic binning, comparative biology and taxonomic classification.</title>
        <authorList>
            <person name="Goeker M."/>
        </authorList>
    </citation>
    <scope>NUCLEOTIDE SEQUENCE [LARGE SCALE GENOMIC DNA]</scope>
    <source>
        <strain evidence="1 2">DSM 26048</strain>
    </source>
</reference>
<evidence type="ECO:0000313" key="1">
    <source>
        <dbReference type="EMBL" id="MBP1990177.1"/>
    </source>
</evidence>
<protein>
    <submittedName>
        <fullName evidence="1">Uncharacterized protein</fullName>
    </submittedName>
</protein>
<proteinExistence type="predicted"/>
<organism evidence="1 2">
    <name type="scientific">Paenibacillus eucommiae</name>
    <dbReference type="NCBI Taxonomy" id="1355755"/>
    <lineage>
        <taxon>Bacteria</taxon>
        <taxon>Bacillati</taxon>
        <taxon>Bacillota</taxon>
        <taxon>Bacilli</taxon>
        <taxon>Bacillales</taxon>
        <taxon>Paenibacillaceae</taxon>
        <taxon>Paenibacillus</taxon>
    </lineage>
</organism>